<feature type="transmembrane region" description="Helical" evidence="13">
    <location>
        <begin position="485"/>
        <end position="502"/>
    </location>
</feature>
<accession>A0ABX8BB96</accession>
<feature type="transmembrane region" description="Helical" evidence="13">
    <location>
        <begin position="405"/>
        <end position="429"/>
    </location>
</feature>
<dbReference type="PANTHER" id="PTHR42985:SF40">
    <property type="entry name" value="LD47995P-RELATED"/>
    <property type="match status" value="1"/>
</dbReference>
<comment type="subcellular location">
    <subcellularLocation>
        <location evidence="1">Cell membrane</location>
        <topology evidence="1">Multi-pass membrane protein</topology>
    </subcellularLocation>
</comment>
<feature type="coiled-coil region" evidence="12">
    <location>
        <begin position="314"/>
        <end position="341"/>
    </location>
</feature>
<keyword evidence="7" id="KW-0915">Sodium</keyword>
<dbReference type="PANTHER" id="PTHR42985">
    <property type="entry name" value="SODIUM-COUPLED MONOCARBOXYLATE TRANSPORTER"/>
    <property type="match status" value="1"/>
</dbReference>
<proteinExistence type="inferred from homology"/>
<dbReference type="Proteomes" id="UP000676506">
    <property type="component" value="Chromosome 2"/>
</dbReference>
<evidence type="ECO:0000256" key="4">
    <source>
        <dbReference type="ARBA" id="ARBA00022475"/>
    </source>
</evidence>
<evidence type="ECO:0000313" key="15">
    <source>
        <dbReference type="Proteomes" id="UP000676506"/>
    </source>
</evidence>
<feature type="transmembrane region" description="Helical" evidence="13">
    <location>
        <begin position="450"/>
        <end position="473"/>
    </location>
</feature>
<dbReference type="InterPro" id="IPR038377">
    <property type="entry name" value="Na/Glc_symporter_sf"/>
</dbReference>
<dbReference type="CDD" id="cd11494">
    <property type="entry name" value="SLC5sbd_NIS-like_u2"/>
    <property type="match status" value="1"/>
</dbReference>
<evidence type="ECO:0000256" key="7">
    <source>
        <dbReference type="ARBA" id="ARBA00023053"/>
    </source>
</evidence>
<dbReference type="Gene3D" id="1.20.1730.10">
    <property type="entry name" value="Sodium/glucose cotransporter"/>
    <property type="match status" value="1"/>
</dbReference>
<evidence type="ECO:0000256" key="12">
    <source>
        <dbReference type="SAM" id="Coils"/>
    </source>
</evidence>
<evidence type="ECO:0000256" key="9">
    <source>
        <dbReference type="ARBA" id="ARBA00023136"/>
    </source>
</evidence>
<dbReference type="PROSITE" id="PS50283">
    <property type="entry name" value="NA_SOLUT_SYMP_3"/>
    <property type="match status" value="1"/>
</dbReference>
<dbReference type="Pfam" id="PF00474">
    <property type="entry name" value="SSF"/>
    <property type="match status" value="2"/>
</dbReference>
<keyword evidence="3" id="KW-0813">Transport</keyword>
<comment type="similarity">
    <text evidence="2 11">Belongs to the sodium:solute symporter (SSF) (TC 2.A.21) family.</text>
</comment>
<keyword evidence="10" id="KW-0739">Sodium transport</keyword>
<organism evidence="14 15">
    <name type="scientific">Chloracidobacterium validum</name>
    <dbReference type="NCBI Taxonomy" id="2821543"/>
    <lineage>
        <taxon>Bacteria</taxon>
        <taxon>Pseudomonadati</taxon>
        <taxon>Acidobacteriota</taxon>
        <taxon>Terriglobia</taxon>
        <taxon>Terriglobales</taxon>
        <taxon>Acidobacteriaceae</taxon>
        <taxon>Chloracidobacterium</taxon>
    </lineage>
</organism>
<evidence type="ECO:0000256" key="6">
    <source>
        <dbReference type="ARBA" id="ARBA00022989"/>
    </source>
</evidence>
<dbReference type="InterPro" id="IPR001734">
    <property type="entry name" value="Na/solute_symporter"/>
</dbReference>
<dbReference type="RefSeq" id="WP_211430101.1">
    <property type="nucleotide sequence ID" value="NZ_CP072649.1"/>
</dbReference>
<feature type="transmembrane region" description="Helical" evidence="13">
    <location>
        <begin position="74"/>
        <end position="96"/>
    </location>
</feature>
<keyword evidence="6 13" id="KW-1133">Transmembrane helix</keyword>
<evidence type="ECO:0000256" key="3">
    <source>
        <dbReference type="ARBA" id="ARBA00022448"/>
    </source>
</evidence>
<evidence type="ECO:0000256" key="2">
    <source>
        <dbReference type="ARBA" id="ARBA00006434"/>
    </source>
</evidence>
<feature type="transmembrane region" description="Helical" evidence="13">
    <location>
        <begin position="231"/>
        <end position="250"/>
    </location>
</feature>
<evidence type="ECO:0000256" key="10">
    <source>
        <dbReference type="ARBA" id="ARBA00023201"/>
    </source>
</evidence>
<keyword evidence="4" id="KW-1003">Cell membrane</keyword>
<dbReference type="EMBL" id="CP072649">
    <property type="protein sequence ID" value="QUW04212.1"/>
    <property type="molecule type" value="Genomic_DNA"/>
</dbReference>
<feature type="transmembrane region" description="Helical" evidence="13">
    <location>
        <begin position="509"/>
        <end position="528"/>
    </location>
</feature>
<feature type="transmembrane region" description="Helical" evidence="13">
    <location>
        <begin position="534"/>
        <end position="556"/>
    </location>
</feature>
<evidence type="ECO:0000256" key="13">
    <source>
        <dbReference type="SAM" id="Phobius"/>
    </source>
</evidence>
<keyword evidence="8" id="KW-0406">Ion transport</keyword>
<keyword evidence="15" id="KW-1185">Reference proteome</keyword>
<protein>
    <submittedName>
        <fullName evidence="14">Sodium:solute symporter</fullName>
    </submittedName>
</protein>
<gene>
    <name evidence="14" type="ORF">J8C06_14320</name>
</gene>
<dbReference type="InterPro" id="IPR051163">
    <property type="entry name" value="Sodium:Solute_Symporter_SSF"/>
</dbReference>
<evidence type="ECO:0000256" key="1">
    <source>
        <dbReference type="ARBA" id="ARBA00004651"/>
    </source>
</evidence>
<name>A0ABX8BB96_9BACT</name>
<evidence type="ECO:0000256" key="5">
    <source>
        <dbReference type="ARBA" id="ARBA00022692"/>
    </source>
</evidence>
<reference evidence="14 15" key="1">
    <citation type="submission" date="2021-03" db="EMBL/GenBank/DDBJ databases">
        <title>Genomic and phenotypic characterization of Chloracidobacterium isolates provides evidence for multiple species.</title>
        <authorList>
            <person name="Saini M.K."/>
            <person name="Costas A.M.G."/>
            <person name="Tank M."/>
            <person name="Bryant D.A."/>
        </authorList>
    </citation>
    <scope>NUCLEOTIDE SEQUENCE [LARGE SCALE GENOMIC DNA]</scope>
    <source>
        <strain evidence="14 15">BV2-C</strain>
    </source>
</reference>
<feature type="transmembrane region" description="Helical" evidence="13">
    <location>
        <begin position="271"/>
        <end position="299"/>
    </location>
</feature>
<evidence type="ECO:0000256" key="8">
    <source>
        <dbReference type="ARBA" id="ARBA00023065"/>
    </source>
</evidence>
<feature type="transmembrane region" description="Helical" evidence="13">
    <location>
        <begin position="181"/>
        <end position="199"/>
    </location>
</feature>
<evidence type="ECO:0000313" key="14">
    <source>
        <dbReference type="EMBL" id="QUW04212.1"/>
    </source>
</evidence>
<feature type="transmembrane region" description="Helical" evidence="13">
    <location>
        <begin position="117"/>
        <end position="146"/>
    </location>
</feature>
<keyword evidence="5 13" id="KW-0812">Transmembrane</keyword>
<feature type="transmembrane region" description="Helical" evidence="13">
    <location>
        <begin position="6"/>
        <end position="24"/>
    </location>
</feature>
<feature type="transmembrane region" description="Helical" evidence="13">
    <location>
        <begin position="152"/>
        <end position="174"/>
    </location>
</feature>
<feature type="transmembrane region" description="Helical" evidence="13">
    <location>
        <begin position="40"/>
        <end position="62"/>
    </location>
</feature>
<keyword evidence="12" id="KW-0175">Coiled coil</keyword>
<sequence length="560" mass="60355">MTWLDWVIIAAYFVYLVVDGFRAGRRGQTSDGYFRADRSLGWWTVGLSVMATQLSAITLVGATGQGYADGMRFVQFYFALPIAMVMLCVTAVPGFYRANVFTAYEFLERRFDARTRAVTSVFFLLSRGLATSVVIAAPAVVLSAALGWSEALTILVMGIVTTLYTVLGGVRAVAWNDVKQMAVIVVGLVAILWLLIAKLPPVISLWDGLQVAGATGRLTAVDWRFDWQEKYTVWSGLFASLFLFLSYFGCDQSQVQRYLAASSIAAAQRSLLLNAVVKIPLQALVLLIGVLIFVFYVFAPAPPLVFTAPADLPDESARRAYAQLEAEYAAATDDRRQAALRYAEAWERGDASAQTAQTAFLAAQARCEVIRRSAVTLLTQATGRAYDDTNYVFPTFVLSHVPSGLVGLILAAILAAAMSTSAGELNALATTTALDIYQRWLNPAASETQLVRIGQLATAFWGGWACVGALYAARLGSLIEVVNRFGSWFYGALLGVFVLAAADPRANGRGAVSGLLLGMGVVWALAAADIVAFLWLNAIGCLVTVVVGVVVSRLLFDASR</sequence>
<keyword evidence="9 13" id="KW-0472">Membrane</keyword>
<evidence type="ECO:0000256" key="11">
    <source>
        <dbReference type="RuleBase" id="RU362091"/>
    </source>
</evidence>